<evidence type="ECO:0000256" key="2">
    <source>
        <dbReference type="ARBA" id="ARBA00023163"/>
    </source>
</evidence>
<dbReference type="PANTHER" id="PTHR34236:SF1">
    <property type="entry name" value="DIMETHYL SULFOXIDE REDUCTASE TRANSCRIPTIONAL ACTIVATOR"/>
    <property type="match status" value="1"/>
</dbReference>
<keyword evidence="2" id="KW-0804">Transcription</keyword>
<dbReference type="InterPro" id="IPR013324">
    <property type="entry name" value="RNA_pol_sigma_r3/r4-like"/>
</dbReference>
<reference evidence="5" key="1">
    <citation type="submission" date="2024-09" db="EMBL/GenBank/DDBJ databases">
        <authorList>
            <person name="Sun Q."/>
        </authorList>
    </citation>
    <scope>NUCLEOTIDE SEQUENCE [LARGE SCALE GENOMIC DNA]</scope>
    <source>
        <strain evidence="5">JCM 31273</strain>
    </source>
</reference>
<dbReference type="Gene3D" id="1.10.10.10">
    <property type="entry name" value="Winged helix-like DNA-binding domain superfamily/Winged helix DNA-binding domain"/>
    <property type="match status" value="1"/>
</dbReference>
<protein>
    <submittedName>
        <fullName evidence="5">Helix-turn-helix domain-containing protein</fullName>
    </submittedName>
</protein>
<dbReference type="RefSeq" id="WP_222921151.1">
    <property type="nucleotide sequence ID" value="NZ_CP082286.1"/>
</dbReference>
<proteinExistence type="predicted"/>
<feature type="domain" description="HVO-A0563 N-terminal" evidence="4">
    <location>
        <begin position="4"/>
        <end position="146"/>
    </location>
</feature>
<dbReference type="Proteomes" id="UP001589595">
    <property type="component" value="Unassembled WGS sequence"/>
</dbReference>
<dbReference type="AlphaFoldDB" id="A0ABD5MS86"/>
<evidence type="ECO:0000256" key="1">
    <source>
        <dbReference type="ARBA" id="ARBA00023015"/>
    </source>
</evidence>
<dbReference type="InterPro" id="IPR056531">
    <property type="entry name" value="HVO_A0563_N"/>
</dbReference>
<evidence type="ECO:0000259" key="3">
    <source>
        <dbReference type="Pfam" id="PF04967"/>
    </source>
</evidence>
<feature type="domain" description="HTH bat-type" evidence="3">
    <location>
        <begin position="156"/>
        <end position="207"/>
    </location>
</feature>
<comment type="caution">
    <text evidence="5">The sequence shown here is derived from an EMBL/GenBank/DDBJ whole genome shotgun (WGS) entry which is preliminary data.</text>
</comment>
<organism evidence="5 6">
    <name type="scientific">Halobaculum roseum</name>
    <dbReference type="NCBI Taxonomy" id="2175149"/>
    <lineage>
        <taxon>Archaea</taxon>
        <taxon>Methanobacteriati</taxon>
        <taxon>Methanobacteriota</taxon>
        <taxon>Stenosarchaea group</taxon>
        <taxon>Halobacteria</taxon>
        <taxon>Halobacteriales</taxon>
        <taxon>Haloferacaceae</taxon>
        <taxon>Halobaculum</taxon>
    </lineage>
</organism>
<dbReference type="GeneID" id="67211235"/>
<name>A0ABD5MS86_9EURY</name>
<evidence type="ECO:0000259" key="4">
    <source>
        <dbReference type="Pfam" id="PF24280"/>
    </source>
</evidence>
<dbReference type="EMBL" id="JBHMAJ010000009">
    <property type="protein sequence ID" value="MFB9825320.1"/>
    <property type="molecule type" value="Genomic_DNA"/>
</dbReference>
<keyword evidence="6" id="KW-1185">Reference proteome</keyword>
<dbReference type="SUPFAM" id="SSF88659">
    <property type="entry name" value="Sigma3 and sigma4 domains of RNA polymerase sigma factors"/>
    <property type="match status" value="1"/>
</dbReference>
<gene>
    <name evidence="5" type="ORF">ACFFOL_14200</name>
</gene>
<dbReference type="PANTHER" id="PTHR34236">
    <property type="entry name" value="DIMETHYL SULFOXIDE REDUCTASE TRANSCRIPTIONAL ACTIVATOR"/>
    <property type="match status" value="1"/>
</dbReference>
<dbReference type="InterPro" id="IPR036388">
    <property type="entry name" value="WH-like_DNA-bd_sf"/>
</dbReference>
<dbReference type="Pfam" id="PF04967">
    <property type="entry name" value="HTH_10"/>
    <property type="match status" value="1"/>
</dbReference>
<keyword evidence="1" id="KW-0805">Transcription regulation</keyword>
<accession>A0ABD5MS86</accession>
<sequence length="214" mass="24075">MNQAVFHIRGDGPYERATAASDTRIELWCNDHCDLLHVVGDEDDLVLDHIREQVGVEQRVADGDDRLLVTESCLKQHGGDNVEQYLALHDCLTLPPLRYENGAKVVRVLALEGENLTAFYRDIADDYSVTVESKREVTGVRADAPLPSVDALLPTLSPRQREVYTTAHRSGYFELPRETTTEAVADEVGIERRTAEHHLRRAEQKLADALVEYL</sequence>
<dbReference type="Pfam" id="PF24280">
    <property type="entry name" value="HVO_A0563_N"/>
    <property type="match status" value="1"/>
</dbReference>
<dbReference type="InterPro" id="IPR007050">
    <property type="entry name" value="HTH_bacterioopsin"/>
</dbReference>
<evidence type="ECO:0000313" key="6">
    <source>
        <dbReference type="Proteomes" id="UP001589595"/>
    </source>
</evidence>
<evidence type="ECO:0000313" key="5">
    <source>
        <dbReference type="EMBL" id="MFB9825320.1"/>
    </source>
</evidence>